<dbReference type="KEGG" id="dosa:Os08g0321600"/>
<sequence length="125" mass="12669">MVAAMEVMEARVMEVLTKLAGKVEGMDVITNHLGEIDAKLVTQGERLDRVQAKMDLSITLLGQVQQEQSRPEGGSGCSRAGGAINSIASPAAVAGDSARGICGVYFDGTTSATAAASSAVSASVA</sequence>
<evidence type="ECO:0000313" key="3">
    <source>
        <dbReference type="Proteomes" id="UP000000763"/>
    </source>
</evidence>
<reference evidence="2" key="5">
    <citation type="journal article" date="2008" name="Nucleic Acids Res.">
        <title>The Rice Annotation Project Database (RAP-DB): 2008 update.</title>
        <authorList>
            <consortium name="The Rice Annotation Project (RAP)"/>
            <person name="Tanaka T."/>
            <person name="Antonio B.A."/>
            <person name="Kikuchi S."/>
            <person name="Matsumoto T."/>
            <person name="Nagamura Y."/>
            <person name="Numa H."/>
            <person name="Sakai H."/>
            <person name="Wu J."/>
            <person name="Itoh T."/>
            <person name="Sasaki T."/>
            <person name="Aono R."/>
            <person name="Fujii Y."/>
            <person name="Habara T."/>
            <person name="Harada E."/>
            <person name="Kanno M."/>
            <person name="Kawahara Y."/>
            <person name="Kawashima H."/>
            <person name="Kubooka H."/>
            <person name="Matsuya A."/>
            <person name="Nakaoka H."/>
            <person name="Saichi N."/>
            <person name="Sanbonmatsu R."/>
            <person name="Sato Y."/>
            <person name="Shinso Y."/>
            <person name="Suzuki M."/>
            <person name="Takeda J."/>
            <person name="Tanino M."/>
            <person name="Todokoro F."/>
            <person name="Yamaguchi K."/>
            <person name="Yamamoto N."/>
            <person name="Yamasaki C."/>
            <person name="Imanishi T."/>
            <person name="Okido T."/>
            <person name="Tada M."/>
            <person name="Ikeo K."/>
            <person name="Tateno Y."/>
            <person name="Gojobori T."/>
            <person name="Lin Y.C."/>
            <person name="Wei F.J."/>
            <person name="Hsing Y.I."/>
            <person name="Zhao Q."/>
            <person name="Han B."/>
            <person name="Kramer M.R."/>
            <person name="McCombie R.W."/>
            <person name="Lonsdale D."/>
            <person name="O'Donovan C.C."/>
            <person name="Whitfield E.J."/>
            <person name="Apweiler R."/>
            <person name="Koyanagi K.O."/>
            <person name="Khurana J.P."/>
            <person name="Raghuvanshi S."/>
            <person name="Singh N.K."/>
            <person name="Tyagi A.K."/>
            <person name="Haberer G."/>
            <person name="Fujisawa M."/>
            <person name="Hosokawa S."/>
            <person name="Ito Y."/>
            <person name="Ikawa H."/>
            <person name="Shibata M."/>
            <person name="Yamamoto M."/>
            <person name="Bruskiewich R.M."/>
            <person name="Hoen D.R."/>
            <person name="Bureau TE."/>
            <person name="Namiki N."/>
            <person name="Ohyanagi H."/>
            <person name="Sakai Y."/>
            <person name="Nobushima S."/>
            <person name="Sakata K."/>
            <person name="Barrero R.A."/>
            <person name="Sato Y."/>
            <person name="Souvorov A."/>
            <person name="Smith-White B."/>
            <person name="Tatusova T."/>
            <person name="An S."/>
            <person name="An G."/>
            <person name="OOta S."/>
            <person name="Fuks G."/>
            <person name="Messing J."/>
            <person name="Christie K.R."/>
            <person name="Lieberherr D."/>
            <person name="Kim H."/>
            <person name="Zuccolo A."/>
            <person name="Wing R.A."/>
            <person name="Nobuta K."/>
            <person name="Green P.J."/>
            <person name="Lu C."/>
            <person name="Meyers BC."/>
            <person name="Chaparro C."/>
            <person name="Piegu B."/>
            <person name="Panaud O."/>
            <person name="Echeverria M."/>
        </authorList>
    </citation>
    <scope>NUCLEOTIDE SEQUENCE</scope>
</reference>
<name>Q0J6G6_ORYSJ</name>
<reference evidence="2" key="8">
    <citation type="submission" date="2012-08" db="EMBL/GenBank/DDBJ databases">
        <title>The Second Rice Annotation Project Meeting (RAP2).</title>
        <authorList>
            <consortium name="The Rice Annotation Project (RAP)"/>
        </authorList>
    </citation>
    <scope>NUCLEOTIDE SEQUENCE</scope>
</reference>
<evidence type="ECO:0000313" key="1">
    <source>
        <dbReference type="EMBL" id="BAD03344.1"/>
    </source>
</evidence>
<dbReference type="AlphaFoldDB" id="Q0J6G6"/>
<protein>
    <submittedName>
        <fullName evidence="2">Os08g0321600 protein</fullName>
    </submittedName>
</protein>
<organism evidence="2 3">
    <name type="scientific">Oryza sativa subsp. japonica</name>
    <name type="common">Rice</name>
    <dbReference type="NCBI Taxonomy" id="39947"/>
    <lineage>
        <taxon>Eukaryota</taxon>
        <taxon>Viridiplantae</taxon>
        <taxon>Streptophyta</taxon>
        <taxon>Embryophyta</taxon>
        <taxon>Tracheophyta</taxon>
        <taxon>Spermatophyta</taxon>
        <taxon>Magnoliopsida</taxon>
        <taxon>Liliopsida</taxon>
        <taxon>Poales</taxon>
        <taxon>Poaceae</taxon>
        <taxon>BOP clade</taxon>
        <taxon>Oryzoideae</taxon>
        <taxon>Oryzeae</taxon>
        <taxon>Oryzinae</taxon>
        <taxon>Oryza</taxon>
        <taxon>Oryza sativa</taxon>
    </lineage>
</organism>
<accession>Q0J6G6</accession>
<dbReference type="OrthoDB" id="718992at2759"/>
<reference evidence="2 3" key="2">
    <citation type="journal article" date="2005" name="Nature">
        <title>The map-based sequence of the rice genome.</title>
        <authorList>
            <consortium name="International rice genome sequencing project (IRGSP)"/>
            <person name="Matsumoto T."/>
            <person name="Wu J."/>
            <person name="Kanamori H."/>
            <person name="Katayose Y."/>
            <person name="Fujisawa M."/>
            <person name="Namiki N."/>
            <person name="Mizuno H."/>
            <person name="Yamamoto K."/>
            <person name="Antonio B.A."/>
            <person name="Baba T."/>
            <person name="Sakata K."/>
            <person name="Nagamura Y."/>
            <person name="Aoki H."/>
            <person name="Arikawa K."/>
            <person name="Arita K."/>
            <person name="Bito T."/>
            <person name="Chiden Y."/>
            <person name="Fujitsuka N."/>
            <person name="Fukunaka R."/>
            <person name="Hamada M."/>
            <person name="Harada C."/>
            <person name="Hayashi A."/>
            <person name="Hijishita S."/>
            <person name="Honda M."/>
            <person name="Hosokawa S."/>
            <person name="Ichikawa Y."/>
            <person name="Idonuma A."/>
            <person name="Iijima M."/>
            <person name="Ikeda M."/>
            <person name="Ikeno M."/>
            <person name="Ito K."/>
            <person name="Ito S."/>
            <person name="Ito T."/>
            <person name="Ito Y."/>
            <person name="Ito Y."/>
            <person name="Iwabuchi A."/>
            <person name="Kamiya K."/>
            <person name="Karasawa W."/>
            <person name="Kurita K."/>
            <person name="Katagiri S."/>
            <person name="Kikuta A."/>
            <person name="Kobayashi H."/>
            <person name="Kobayashi N."/>
            <person name="Machita K."/>
            <person name="Maehara T."/>
            <person name="Masukawa M."/>
            <person name="Mizubayashi T."/>
            <person name="Mukai Y."/>
            <person name="Nagasaki H."/>
            <person name="Nagata Y."/>
            <person name="Naito S."/>
            <person name="Nakashima M."/>
            <person name="Nakama Y."/>
            <person name="Nakamichi Y."/>
            <person name="Nakamura M."/>
            <person name="Meguro A."/>
            <person name="Negishi M."/>
            <person name="Ohta I."/>
            <person name="Ohta T."/>
            <person name="Okamoto M."/>
            <person name="Ono N."/>
            <person name="Saji S."/>
            <person name="Sakaguchi M."/>
            <person name="Sakai K."/>
            <person name="Shibata M."/>
            <person name="Shimokawa T."/>
            <person name="Song J."/>
            <person name="Takazaki Y."/>
            <person name="Terasawa K."/>
            <person name="Tsugane M."/>
            <person name="Tsuji K."/>
            <person name="Ueda S."/>
            <person name="Waki K."/>
            <person name="Yamagata H."/>
            <person name="Yamamoto M."/>
            <person name="Yamamoto S."/>
            <person name="Yamane H."/>
            <person name="Yoshiki S."/>
            <person name="Yoshihara R."/>
            <person name="Yukawa K."/>
            <person name="Zhong H."/>
            <person name="Yano M."/>
            <person name="Yuan Q."/>
            <person name="Ouyang S."/>
            <person name="Liu J."/>
            <person name="Jones K.M."/>
            <person name="Gansberger K."/>
            <person name="Moffat K."/>
            <person name="Hill J."/>
            <person name="Bera J."/>
            <person name="Fadrosh D."/>
            <person name="Jin S."/>
            <person name="Johri S."/>
            <person name="Kim M."/>
            <person name="Overton L."/>
            <person name="Reardon M."/>
            <person name="Tsitrin T."/>
            <person name="Vuong H."/>
            <person name="Weaver B."/>
            <person name="Ciecko A."/>
            <person name="Tallon L."/>
            <person name="Jackson J."/>
            <person name="Pai G."/>
            <person name="Aken S.V."/>
            <person name="Utterback T."/>
            <person name="Reidmuller S."/>
            <person name="Feldblyum T."/>
            <person name="Hsiao J."/>
            <person name="Zismann V."/>
            <person name="Iobst S."/>
            <person name="de Vazeille A.R."/>
            <person name="Buell C.R."/>
            <person name="Ying K."/>
            <person name="Li Y."/>
            <person name="Lu T."/>
            <person name="Huang Y."/>
            <person name="Zhao Q."/>
            <person name="Feng Q."/>
            <person name="Zhang L."/>
            <person name="Zhu J."/>
            <person name="Weng Q."/>
            <person name="Mu J."/>
            <person name="Lu Y."/>
            <person name="Fan D."/>
            <person name="Liu Y."/>
            <person name="Guan J."/>
            <person name="Zhang Y."/>
            <person name="Yu S."/>
            <person name="Liu X."/>
            <person name="Zhang Y."/>
            <person name="Hong G."/>
            <person name="Han B."/>
            <person name="Choisne N."/>
            <person name="Demange N."/>
            <person name="Orjeda G."/>
            <person name="Samain S."/>
            <person name="Cattolico L."/>
            <person name="Pelletier E."/>
            <person name="Couloux A."/>
            <person name="Segurens B."/>
            <person name="Wincker P."/>
            <person name="D'Hont A."/>
            <person name="Scarpelli C."/>
            <person name="Weissenbach J."/>
            <person name="Salanoubat M."/>
            <person name="Quetier F."/>
            <person name="Yu Y."/>
            <person name="Kim H.R."/>
            <person name="Rambo T."/>
            <person name="Currie J."/>
            <person name="Collura K."/>
            <person name="Luo M."/>
            <person name="Yang T."/>
            <person name="Ammiraju J.S.S."/>
            <person name="Engler F."/>
            <person name="Soderlund C."/>
            <person name="Wing R.A."/>
            <person name="Palmer L.E."/>
            <person name="de la Bastide M."/>
            <person name="Spiegel L."/>
            <person name="Nascimento L."/>
            <person name="Zutavern T."/>
            <person name="O'Shaughnessy A."/>
            <person name="Dike S."/>
            <person name="Dedhia N."/>
            <person name="Preston R."/>
            <person name="Balija V."/>
            <person name="McCombie W.R."/>
            <person name="Chow T."/>
            <person name="Chen H."/>
            <person name="Chung M."/>
            <person name="Chen C."/>
            <person name="Shaw J."/>
            <person name="Wu H."/>
            <person name="Hsiao K."/>
            <person name="Chao Y."/>
            <person name="Chu M."/>
            <person name="Cheng C."/>
            <person name="Hour A."/>
            <person name="Lee P."/>
            <person name="Lin S."/>
            <person name="Lin Y."/>
            <person name="Liou J."/>
            <person name="Liu S."/>
            <person name="Hsing Y."/>
            <person name="Raghuvanshi S."/>
            <person name="Mohanty A."/>
            <person name="Bharti A.K."/>
            <person name="Gaur A."/>
            <person name="Gupta V."/>
            <person name="Kumar D."/>
            <person name="Ravi V."/>
            <person name="Vij S."/>
            <person name="Kapur A."/>
            <person name="Khurana P."/>
            <person name="Khurana P."/>
            <person name="Khurana J.P."/>
            <person name="Tyagi A.K."/>
            <person name="Gaikwad K."/>
            <person name="Singh A."/>
            <person name="Dalal V."/>
            <person name="Srivastava S."/>
            <person name="Dixit A."/>
            <person name="Pal A.K."/>
            <person name="Ghazi I.A."/>
            <person name="Yadav M."/>
            <person name="Pandit A."/>
            <person name="Bhargava A."/>
            <person name="Sureshbabu K."/>
            <person name="Batra K."/>
            <person name="Sharma T.R."/>
            <person name="Mohapatra T."/>
            <person name="Singh N.K."/>
            <person name="Messing J."/>
            <person name="Nelson A.B."/>
            <person name="Fuks G."/>
            <person name="Kavchok S."/>
            <person name="Keizer G."/>
            <person name="Linton E."/>
            <person name="Llaca V."/>
            <person name="Song R."/>
            <person name="Tanyolac B."/>
            <person name="Young S."/>
            <person name="Ho-Il K."/>
            <person name="Hahn J.H."/>
            <person name="Sangsakoo G."/>
            <person name="Vanavichit A."/>
            <person name="de Mattos Luiz.A.T."/>
            <person name="Zimmer P.D."/>
            <person name="Malone G."/>
            <person name="Dellagostin O."/>
            <person name="de Oliveira A.C."/>
            <person name="Bevan M."/>
            <person name="Bancroft I."/>
            <person name="Minx P."/>
            <person name="Cordum H."/>
            <person name="Wilson R."/>
            <person name="Cheng Z."/>
            <person name="Jin W."/>
            <person name="Jiang J."/>
            <person name="Leong S.A."/>
            <person name="Iwama H."/>
            <person name="Gojobori T."/>
            <person name="Itoh T."/>
            <person name="Niimura Y."/>
            <person name="Fujii Y."/>
            <person name="Habara T."/>
            <person name="Sakai H."/>
            <person name="Sato Y."/>
            <person name="Wilson G."/>
            <person name="Kumar K."/>
            <person name="McCouch S."/>
            <person name="Juretic N."/>
            <person name="Hoen D."/>
            <person name="Wright S."/>
            <person name="Bruskiewich R."/>
            <person name="Bureau T."/>
            <person name="Miyao A."/>
            <person name="Hirochika H."/>
            <person name="Nishikawa T."/>
            <person name="Kadowaki K."/>
            <person name="Sugiura M."/>
            <person name="Burr B."/>
            <person name="Sasaki T."/>
        </authorList>
    </citation>
    <scope>NUCLEOTIDE SEQUENCE [LARGE SCALE GENOMIC DNA]</scope>
    <source>
        <strain evidence="3">cv. Nipponbare</strain>
    </source>
</reference>
<reference evidence="2" key="4">
    <citation type="journal article" date="2007" name="Genome Res.">
        <title>Curated Genome Annotation of Oryza sativa ssp. japonica and Comparative Genome Analysis with Arabidopsis thaliana.</title>
        <authorList>
            <consortium name="The Rice Annotation Project (RAP)"/>
            <person name="Itoh T."/>
            <person name="Tanaka T."/>
            <person name="Barrero R.A."/>
            <person name="Yamasaki C."/>
            <person name="Fujii Y."/>
            <person name="Hilton P.B."/>
            <person name="Antonio B.A."/>
            <person name="Aono H."/>
            <person name="Apweiler R."/>
            <person name="Bruskiewich R."/>
            <person name="Bureau T."/>
            <person name="Burr F."/>
            <person name="Costa de Oliveira A."/>
            <person name="Fuks G."/>
            <person name="Habara T."/>
            <person name="Haberer G."/>
            <person name="Han B."/>
            <person name="Harada E."/>
            <person name="Hiraki A.T."/>
            <person name="Hirochika H."/>
            <person name="Hoen D."/>
            <person name="Hokari H."/>
            <person name="Hosokawa S."/>
            <person name="Hsing Y."/>
            <person name="Ikawa H."/>
            <person name="Ikeo K."/>
            <person name="Imanishi T."/>
            <person name="Ito Y."/>
            <person name="Jaiswal P."/>
            <person name="Kanno M."/>
            <person name="Kawahara Y."/>
            <person name="Kawamura T."/>
            <person name="Kawashima H."/>
            <person name="Khurana J.P."/>
            <person name="Kikuchi S."/>
            <person name="Komatsu S."/>
            <person name="Koyanagi K.O."/>
            <person name="Kubooka H."/>
            <person name="Lieberherr D."/>
            <person name="Lin Y.C."/>
            <person name="Lonsdale D."/>
            <person name="Matsumoto T."/>
            <person name="Matsuya A."/>
            <person name="McCombie W.R."/>
            <person name="Messing J."/>
            <person name="Miyao A."/>
            <person name="Mulder N."/>
            <person name="Nagamura Y."/>
            <person name="Nam J."/>
            <person name="Namiki N."/>
            <person name="Numa H."/>
            <person name="Nurimoto S."/>
            <person name="O'donovan C."/>
            <person name="Ohyanagi H."/>
            <person name="Okido T."/>
            <person name="Oota S."/>
            <person name="Osato N."/>
            <person name="Palmer L.E."/>
            <person name="Quetier F."/>
            <person name="Raghuvanshi S."/>
            <person name="Saichi N."/>
            <person name="Sakai H."/>
            <person name="Sakai Y."/>
            <person name="Sakata K."/>
            <person name="Sakurai T."/>
            <person name="Sato F."/>
            <person name="Sato Y."/>
            <person name="Schoof H."/>
            <person name="Seki M."/>
            <person name="Shibata M."/>
            <person name="Shimizu Y."/>
            <person name="Shinozaki K."/>
            <person name="Shinso Y."/>
            <person name="Singh N.K."/>
            <person name="Smith-White B."/>
            <person name="Takeda J."/>
            <person name="Tanino M."/>
            <person name="Tatusova T."/>
            <person name="Thongjuea S."/>
            <person name="Todokoro F."/>
            <person name="Tsugane M."/>
            <person name="Tyagi A.K."/>
            <person name="Vanavichit A."/>
            <person name="Wang A."/>
            <person name="Wing R.A."/>
            <person name="Yamaguchi K."/>
            <person name="Yamamoto M."/>
            <person name="Yamamoto N."/>
            <person name="Yu Y."/>
            <person name="Zhang H."/>
            <person name="Zhao Q."/>
            <person name="Higo K."/>
            <person name="Burr B."/>
            <person name="Gojobori T."/>
            <person name="Sasaki T."/>
        </authorList>
    </citation>
    <scope>NUCLEOTIDE SEQUENCE</scope>
</reference>
<evidence type="ECO:0000313" key="2">
    <source>
        <dbReference type="EMBL" id="BAF23449.1"/>
    </source>
</evidence>
<dbReference type="EMBL" id="AP008214">
    <property type="protein sequence ID" value="BAF23449.1"/>
    <property type="molecule type" value="Genomic_DNA"/>
</dbReference>
<gene>
    <name evidence="2" type="ordered locus">Os08g0321600</name>
    <name evidence="1" type="ORF">P0048E12.11</name>
</gene>
<reference evidence="2" key="7">
    <citation type="submission" date="2012-08" db="EMBL/GenBank/DDBJ databases">
        <title>Oryza sativa nipponbare(GA3) genomic DNA, chromosome 8.</title>
        <authorList>
            <consortium name="IRGSP(International Rice Genome Sequencing Project)"/>
        </authorList>
    </citation>
    <scope>NUCLEOTIDE SEQUENCE</scope>
</reference>
<dbReference type="EMBL" id="AP004661">
    <property type="protein sequence ID" value="BAD03344.1"/>
    <property type="molecule type" value="Genomic_DNA"/>
</dbReference>
<reference evidence="1" key="1">
    <citation type="submission" date="2002-01" db="EMBL/GenBank/DDBJ databases">
        <title>Oryza sativa nipponbare(GA3) genomic DNA, chromosome 8, PAC clone:P0048E12.</title>
        <authorList>
            <person name="Sasaki T."/>
            <person name="Matsumoto T."/>
            <person name="Yamamoto K."/>
        </authorList>
    </citation>
    <scope>NUCLEOTIDE SEQUENCE</scope>
</reference>
<reference evidence="3" key="6">
    <citation type="journal article" date="2008" name="Nucleic Acids Res.">
        <title>The rice annotation project database (RAP-DB): 2008 update.</title>
        <authorList>
            <consortium name="The rice annotation project (RAP)"/>
        </authorList>
    </citation>
    <scope>GENOME REANNOTATION</scope>
    <source>
        <strain evidence="3">cv. Nipponbare</strain>
    </source>
</reference>
<dbReference type="KEGG" id="osa:4345264"/>
<proteinExistence type="predicted"/>
<reference evidence="2" key="3">
    <citation type="journal article" date="2006" name="Nucleic Acids Res.">
        <title>The Rice Annotation Project Database (RAP-DB): hub for Oryza sativa ssp. japonica genome information.</title>
        <authorList>
            <person name="Ohyanagi H."/>
            <person name="Tanaka T."/>
            <person name="Sakai H."/>
            <person name="Shigemoto Y."/>
            <person name="Yamaguchi K."/>
            <person name="Habara T."/>
            <person name="Fujii Y."/>
            <person name="Antonio B.A."/>
            <person name="Nagamura Y."/>
            <person name="Imanishi T."/>
            <person name="Ikeo K."/>
            <person name="Itoh T."/>
            <person name="Gojobori T."/>
            <person name="Sasaki T."/>
        </authorList>
    </citation>
    <scope>NUCLEOTIDE SEQUENCE</scope>
</reference>
<dbReference type="Proteomes" id="UP000000763">
    <property type="component" value="Chromosome 8"/>
</dbReference>